<protein>
    <submittedName>
        <fullName evidence="1">Uncharacterized protein</fullName>
    </submittedName>
</protein>
<reference evidence="1" key="2">
    <citation type="submission" date="2025-09" db="UniProtKB">
        <authorList>
            <consortium name="EnsemblPlants"/>
        </authorList>
    </citation>
    <scope>IDENTIFICATION</scope>
</reference>
<dbReference type="Proteomes" id="UP001732700">
    <property type="component" value="Chromosome 6C"/>
</dbReference>
<reference evidence="1" key="1">
    <citation type="submission" date="2021-05" db="EMBL/GenBank/DDBJ databases">
        <authorList>
            <person name="Scholz U."/>
            <person name="Mascher M."/>
            <person name="Fiebig A."/>
        </authorList>
    </citation>
    <scope>NUCLEOTIDE SEQUENCE [LARGE SCALE GENOMIC DNA]</scope>
</reference>
<proteinExistence type="predicted"/>
<dbReference type="EnsemblPlants" id="AVESA.00010b.r2.6CG1121080.1">
    <property type="protein sequence ID" value="AVESA.00010b.r2.6CG1121080.1.CDS"/>
    <property type="gene ID" value="AVESA.00010b.r2.6CG1121080"/>
</dbReference>
<evidence type="ECO:0000313" key="1">
    <source>
        <dbReference type="EnsemblPlants" id="AVESA.00010b.r2.6CG1121080.1.CDS"/>
    </source>
</evidence>
<sequence>MNGVAVHPPLFTKVMGRPKRNRKKGVKETIKKGVKHITKHGVTMHCSICGKVDHNKKGHNKFMESQRTVQEGVVVAEEGYKDDPSYLQHIMPQNANPTMDPTHQVEIMVYKIGQEERQHISINMTKGPLPEANEEQEDRTTGADEVHTICSLVMMKASKPTSPRS</sequence>
<name>A0ACD5Z805_AVESA</name>
<organism evidence="1 2">
    <name type="scientific">Avena sativa</name>
    <name type="common">Oat</name>
    <dbReference type="NCBI Taxonomy" id="4498"/>
    <lineage>
        <taxon>Eukaryota</taxon>
        <taxon>Viridiplantae</taxon>
        <taxon>Streptophyta</taxon>
        <taxon>Embryophyta</taxon>
        <taxon>Tracheophyta</taxon>
        <taxon>Spermatophyta</taxon>
        <taxon>Magnoliopsida</taxon>
        <taxon>Liliopsida</taxon>
        <taxon>Poales</taxon>
        <taxon>Poaceae</taxon>
        <taxon>BOP clade</taxon>
        <taxon>Pooideae</taxon>
        <taxon>Poodae</taxon>
        <taxon>Poeae</taxon>
        <taxon>Poeae Chloroplast Group 1 (Aveneae type)</taxon>
        <taxon>Aveninae</taxon>
        <taxon>Avena</taxon>
    </lineage>
</organism>
<evidence type="ECO:0000313" key="2">
    <source>
        <dbReference type="Proteomes" id="UP001732700"/>
    </source>
</evidence>
<keyword evidence="2" id="KW-1185">Reference proteome</keyword>
<accession>A0ACD5Z805</accession>